<reference evidence="1" key="1">
    <citation type="submission" date="2023-07" db="EMBL/GenBank/DDBJ databases">
        <title>Wenyingzhuangia sp. chi5 genome sequencing and assembly.</title>
        <authorList>
            <person name="Park S."/>
        </authorList>
    </citation>
    <scope>NUCLEOTIDE SEQUENCE</scope>
    <source>
        <strain evidence="1">Chi5</strain>
    </source>
</reference>
<name>A0ABT8VQQ7_9FLAO</name>
<organism evidence="1 2">
    <name type="scientific">Wenyingzhuangia gilva</name>
    <dbReference type="NCBI Taxonomy" id="3057677"/>
    <lineage>
        <taxon>Bacteria</taxon>
        <taxon>Pseudomonadati</taxon>
        <taxon>Bacteroidota</taxon>
        <taxon>Flavobacteriia</taxon>
        <taxon>Flavobacteriales</taxon>
        <taxon>Flavobacteriaceae</taxon>
        <taxon>Wenyingzhuangia</taxon>
    </lineage>
</organism>
<dbReference type="Proteomes" id="UP001168642">
    <property type="component" value="Unassembled WGS sequence"/>
</dbReference>
<keyword evidence="2" id="KW-1185">Reference proteome</keyword>
<proteinExistence type="predicted"/>
<comment type="caution">
    <text evidence="1">The sequence shown here is derived from an EMBL/GenBank/DDBJ whole genome shotgun (WGS) entry which is preliminary data.</text>
</comment>
<dbReference type="EMBL" id="JAUMIT010000002">
    <property type="protein sequence ID" value="MDO3694308.1"/>
    <property type="molecule type" value="Genomic_DNA"/>
</dbReference>
<evidence type="ECO:0000313" key="2">
    <source>
        <dbReference type="Proteomes" id="UP001168642"/>
    </source>
</evidence>
<gene>
    <name evidence="1" type="ORF">QVZ41_05540</name>
</gene>
<accession>A0ABT8VQQ7</accession>
<sequence>MLEILFKSNILLKLKAYYHSIAVRSAYTCSEYKSGCDFKVDFATIKEKAAGKEITKALVWEILND</sequence>
<dbReference type="RefSeq" id="WP_302883564.1">
    <property type="nucleotide sequence ID" value="NZ_JAUMIT010000002.1"/>
</dbReference>
<evidence type="ECO:0000313" key="1">
    <source>
        <dbReference type="EMBL" id="MDO3694308.1"/>
    </source>
</evidence>
<protein>
    <submittedName>
        <fullName evidence="1">Uncharacterized protein</fullName>
    </submittedName>
</protein>